<dbReference type="EMBL" id="JAHXZI010000003">
    <property type="protein sequence ID" value="MBW6433478.1"/>
    <property type="molecule type" value="Genomic_DNA"/>
</dbReference>
<dbReference type="InterPro" id="IPR029058">
    <property type="entry name" value="AB_hydrolase_fold"/>
</dbReference>
<dbReference type="SUPFAM" id="SSF53474">
    <property type="entry name" value="alpha/beta-Hydrolases"/>
    <property type="match status" value="1"/>
</dbReference>
<evidence type="ECO:0000313" key="3">
    <source>
        <dbReference type="Proteomes" id="UP001519863"/>
    </source>
</evidence>
<organism evidence="2 3">
    <name type="scientific">Actinoplanes hulinensis</name>
    <dbReference type="NCBI Taxonomy" id="1144547"/>
    <lineage>
        <taxon>Bacteria</taxon>
        <taxon>Bacillati</taxon>
        <taxon>Actinomycetota</taxon>
        <taxon>Actinomycetes</taxon>
        <taxon>Micromonosporales</taxon>
        <taxon>Micromonosporaceae</taxon>
        <taxon>Actinoplanes</taxon>
    </lineage>
</organism>
<dbReference type="PANTHER" id="PTHR43433">
    <property type="entry name" value="HYDROLASE, ALPHA/BETA FOLD FAMILY PROTEIN"/>
    <property type="match status" value="1"/>
</dbReference>
<dbReference type="GO" id="GO:0016787">
    <property type="term" value="F:hydrolase activity"/>
    <property type="evidence" value="ECO:0007669"/>
    <property type="project" value="UniProtKB-KW"/>
</dbReference>
<sequence length="295" mass="31237">MTAETRERIITLADGRQVPVLEGGDPGGRPVLFHHGTPSSRHQATPFSDAARDHGIRLISFNRPGYGRTSNTSPSLASVGVDTIAIADALEVTRFGAAGLSGGGPYALATALAAPERVTAVAIVGGIGPWRLALPDDPDDHERDLLALADAGDLDAALAGFRSDLAPDMALLDIADDDAMVDAYFGGIPATELTWLTPEVRRCWAVDMREALSNADGYARDNLAWGGPWDIDVTAVRCPVHLYYGDRDSLVPEANGRWLAAHLPNPTFVTSPNAGHGTTTFAHWDTVFADLPAPV</sequence>
<dbReference type="PANTHER" id="PTHR43433:SF5">
    <property type="entry name" value="AB HYDROLASE-1 DOMAIN-CONTAINING PROTEIN"/>
    <property type="match status" value="1"/>
</dbReference>
<feature type="domain" description="AB hydrolase-1" evidence="1">
    <location>
        <begin position="30"/>
        <end position="276"/>
    </location>
</feature>
<dbReference type="RefSeq" id="WP_220143013.1">
    <property type="nucleotide sequence ID" value="NZ_JAHXZI010000003.1"/>
</dbReference>
<dbReference type="Pfam" id="PF00561">
    <property type="entry name" value="Abhydrolase_1"/>
    <property type="match status" value="1"/>
</dbReference>
<gene>
    <name evidence="2" type="ORF">KZ829_06940</name>
</gene>
<dbReference type="Gene3D" id="3.40.50.1820">
    <property type="entry name" value="alpha/beta hydrolase"/>
    <property type="match status" value="1"/>
</dbReference>
<protein>
    <submittedName>
        <fullName evidence="2">Alpha/beta hydrolase</fullName>
    </submittedName>
</protein>
<name>A0ABS7AZH3_9ACTN</name>
<proteinExistence type="predicted"/>
<dbReference type="InterPro" id="IPR000073">
    <property type="entry name" value="AB_hydrolase_1"/>
</dbReference>
<dbReference type="InterPro" id="IPR050471">
    <property type="entry name" value="AB_hydrolase"/>
</dbReference>
<evidence type="ECO:0000259" key="1">
    <source>
        <dbReference type="Pfam" id="PF00561"/>
    </source>
</evidence>
<keyword evidence="2" id="KW-0378">Hydrolase</keyword>
<comment type="caution">
    <text evidence="2">The sequence shown here is derived from an EMBL/GenBank/DDBJ whole genome shotgun (WGS) entry which is preliminary data.</text>
</comment>
<evidence type="ECO:0000313" key="2">
    <source>
        <dbReference type="EMBL" id="MBW6433478.1"/>
    </source>
</evidence>
<keyword evidence="3" id="KW-1185">Reference proteome</keyword>
<accession>A0ABS7AZH3</accession>
<reference evidence="2 3" key="1">
    <citation type="journal article" date="2013" name="Antonie Van Leeuwenhoek">
        <title>Actinoplanes hulinensis sp. nov., a novel actinomycete isolated from soybean root (Glycine max (L.) Merr).</title>
        <authorList>
            <person name="Shen Y."/>
            <person name="Liu C."/>
            <person name="Wang X."/>
            <person name="Zhao J."/>
            <person name="Jia F."/>
            <person name="Zhang Y."/>
            <person name="Wang L."/>
            <person name="Yang D."/>
            <person name="Xiang W."/>
        </authorList>
    </citation>
    <scope>NUCLEOTIDE SEQUENCE [LARGE SCALE GENOMIC DNA]</scope>
    <source>
        <strain evidence="2 3">NEAU-M9</strain>
    </source>
</reference>
<dbReference type="Proteomes" id="UP001519863">
    <property type="component" value="Unassembled WGS sequence"/>
</dbReference>